<sequence>MPRRTRMYLPDHSYHIVQRGNNREVCFVEAENYQFYLELWKECSQRYGVDVHAYCLMTNHVHFLLTPKENDSISRVMRVVGSRYAYYYNKRYGRTGTVWGLPM</sequence>
<gene>
    <name evidence="2" type="ORF">MNBD_GAMMA06-2147</name>
</gene>
<dbReference type="InterPro" id="IPR036515">
    <property type="entry name" value="Transposase_17_sf"/>
</dbReference>
<name>A0A3B0WH82_9ZZZZ</name>
<dbReference type="Gene3D" id="3.30.70.1290">
    <property type="entry name" value="Transposase IS200-like"/>
    <property type="match status" value="1"/>
</dbReference>
<dbReference type="Pfam" id="PF01797">
    <property type="entry name" value="Y1_Tnp"/>
    <property type="match status" value="1"/>
</dbReference>
<proteinExistence type="predicted"/>
<protein>
    <submittedName>
        <fullName evidence="2">Transposase and inactivated derivatives</fullName>
    </submittedName>
</protein>
<dbReference type="InterPro" id="IPR002686">
    <property type="entry name" value="Transposase_17"/>
</dbReference>
<dbReference type="GO" id="GO:0004803">
    <property type="term" value="F:transposase activity"/>
    <property type="evidence" value="ECO:0007669"/>
    <property type="project" value="InterPro"/>
</dbReference>
<dbReference type="GO" id="GO:0006313">
    <property type="term" value="P:DNA transposition"/>
    <property type="evidence" value="ECO:0007669"/>
    <property type="project" value="InterPro"/>
</dbReference>
<feature type="domain" description="Transposase IS200-like" evidence="1">
    <location>
        <begin position="9"/>
        <end position="102"/>
    </location>
</feature>
<reference evidence="2" key="1">
    <citation type="submission" date="2018-06" db="EMBL/GenBank/DDBJ databases">
        <authorList>
            <person name="Zhirakovskaya E."/>
        </authorList>
    </citation>
    <scope>NUCLEOTIDE SEQUENCE</scope>
</reference>
<evidence type="ECO:0000313" key="2">
    <source>
        <dbReference type="EMBL" id="VAW51830.1"/>
    </source>
</evidence>
<dbReference type="PANTHER" id="PTHR34322">
    <property type="entry name" value="TRANSPOSASE, Y1_TNP DOMAIN-CONTAINING"/>
    <property type="match status" value="1"/>
</dbReference>
<evidence type="ECO:0000259" key="1">
    <source>
        <dbReference type="SMART" id="SM01321"/>
    </source>
</evidence>
<dbReference type="GO" id="GO:0003677">
    <property type="term" value="F:DNA binding"/>
    <property type="evidence" value="ECO:0007669"/>
    <property type="project" value="InterPro"/>
</dbReference>
<dbReference type="EMBL" id="UOFD01000036">
    <property type="protein sequence ID" value="VAW51830.1"/>
    <property type="molecule type" value="Genomic_DNA"/>
</dbReference>
<dbReference type="SUPFAM" id="SSF143422">
    <property type="entry name" value="Transposase IS200-like"/>
    <property type="match status" value="1"/>
</dbReference>
<dbReference type="SMART" id="SM01321">
    <property type="entry name" value="Y1_Tnp"/>
    <property type="match status" value="1"/>
</dbReference>
<organism evidence="2">
    <name type="scientific">hydrothermal vent metagenome</name>
    <dbReference type="NCBI Taxonomy" id="652676"/>
    <lineage>
        <taxon>unclassified sequences</taxon>
        <taxon>metagenomes</taxon>
        <taxon>ecological metagenomes</taxon>
    </lineage>
</organism>
<accession>A0A3B0WH82</accession>
<dbReference type="AlphaFoldDB" id="A0A3B0WH82"/>
<dbReference type="PANTHER" id="PTHR34322:SF2">
    <property type="entry name" value="TRANSPOSASE IS200-LIKE DOMAIN-CONTAINING PROTEIN"/>
    <property type="match status" value="1"/>
</dbReference>